<dbReference type="AlphaFoldDB" id="A0A3B4VI98"/>
<sequence>MKIRFYDKFIQKTMTFQKVLDVHERLARQSSQDYDENLSENEKVIVRDMCNVHLKMNFCLSLNST</sequence>
<name>A0A3B4VI98_SERDU</name>
<reference evidence="1" key="1">
    <citation type="submission" date="2025-08" db="UniProtKB">
        <authorList>
            <consortium name="Ensembl"/>
        </authorList>
    </citation>
    <scope>IDENTIFICATION</scope>
</reference>
<proteinExistence type="predicted"/>
<evidence type="ECO:0000313" key="1">
    <source>
        <dbReference type="Ensembl" id="ENSSDUP00000030267.1"/>
    </source>
</evidence>
<keyword evidence="2" id="KW-1185">Reference proteome</keyword>
<evidence type="ECO:0000313" key="2">
    <source>
        <dbReference type="Proteomes" id="UP000261420"/>
    </source>
</evidence>
<dbReference type="Ensembl" id="ENSSDUT00000030791.1">
    <property type="protein sequence ID" value="ENSSDUP00000030267.1"/>
    <property type="gene ID" value="ENSSDUG00000021810.1"/>
</dbReference>
<protein>
    <submittedName>
        <fullName evidence="1">Uncharacterized protein</fullName>
    </submittedName>
</protein>
<reference evidence="1" key="2">
    <citation type="submission" date="2025-09" db="UniProtKB">
        <authorList>
            <consortium name="Ensembl"/>
        </authorList>
    </citation>
    <scope>IDENTIFICATION</scope>
</reference>
<dbReference type="Proteomes" id="UP000261420">
    <property type="component" value="Unplaced"/>
</dbReference>
<accession>A0A3B4VI98</accession>
<organism evidence="1 2">
    <name type="scientific">Seriola dumerili</name>
    <name type="common">Greater amberjack</name>
    <name type="synonym">Caranx dumerili</name>
    <dbReference type="NCBI Taxonomy" id="41447"/>
    <lineage>
        <taxon>Eukaryota</taxon>
        <taxon>Metazoa</taxon>
        <taxon>Chordata</taxon>
        <taxon>Craniata</taxon>
        <taxon>Vertebrata</taxon>
        <taxon>Euteleostomi</taxon>
        <taxon>Actinopterygii</taxon>
        <taxon>Neopterygii</taxon>
        <taxon>Teleostei</taxon>
        <taxon>Neoteleostei</taxon>
        <taxon>Acanthomorphata</taxon>
        <taxon>Carangaria</taxon>
        <taxon>Carangiformes</taxon>
        <taxon>Carangidae</taxon>
        <taxon>Seriola</taxon>
    </lineage>
</organism>